<evidence type="ECO:0000256" key="1">
    <source>
        <dbReference type="SAM" id="MobiDB-lite"/>
    </source>
</evidence>
<feature type="compositionally biased region" description="Acidic residues" evidence="1">
    <location>
        <begin position="44"/>
        <end position="56"/>
    </location>
</feature>
<evidence type="ECO:0000256" key="2">
    <source>
        <dbReference type="SAM" id="SignalP"/>
    </source>
</evidence>
<sequence length="294" mass="30904">MLQRSTFSFLGLTCALSLFTFSVGCGDDGGDAGDEVGETSPETESGEDTTDTETGDTTETTDTTDMGEDTTETTDMGEDTTETADMGEDTTETGGECMVWEISYDLEGSEFEISDTPFGAGDQVNTLQEPYDEDQNIGPGAMVMRFADVGGAPGGQAALVSYDVTLFFVVDGATKVTTDLEASAGPEECGVTSGELDGSDVEWMPSAIVGNHTVGTILCEGFLCGAGGLPDGEPVEQDEMNDQPLSVFSFADDLSSFSMPNTVIAEDDNSTTSWMYMGTETSRELVPGPDCFCN</sequence>
<reference evidence="3 4" key="1">
    <citation type="submission" date="2007-06" db="EMBL/GenBank/DDBJ databases">
        <authorList>
            <person name="Shimkets L."/>
            <person name="Ferriera S."/>
            <person name="Johnson J."/>
            <person name="Kravitz S."/>
            <person name="Beeson K."/>
            <person name="Sutton G."/>
            <person name="Rogers Y.-H."/>
            <person name="Friedman R."/>
            <person name="Frazier M."/>
            <person name="Venter J.C."/>
        </authorList>
    </citation>
    <scope>NUCLEOTIDE SEQUENCE [LARGE SCALE GENOMIC DNA]</scope>
    <source>
        <strain evidence="3 4">SIR-1</strain>
    </source>
</reference>
<dbReference type="PROSITE" id="PS51257">
    <property type="entry name" value="PROKAR_LIPOPROTEIN"/>
    <property type="match status" value="1"/>
</dbReference>
<accession>A6G904</accession>
<organism evidence="3 4">
    <name type="scientific">Plesiocystis pacifica SIR-1</name>
    <dbReference type="NCBI Taxonomy" id="391625"/>
    <lineage>
        <taxon>Bacteria</taxon>
        <taxon>Pseudomonadati</taxon>
        <taxon>Myxococcota</taxon>
        <taxon>Polyangia</taxon>
        <taxon>Nannocystales</taxon>
        <taxon>Nannocystaceae</taxon>
        <taxon>Plesiocystis</taxon>
    </lineage>
</organism>
<proteinExistence type="predicted"/>
<protein>
    <recommendedName>
        <fullName evidence="5">Lipoprotein</fullName>
    </recommendedName>
</protein>
<dbReference type="EMBL" id="ABCS01000042">
    <property type="protein sequence ID" value="EDM77690.1"/>
    <property type="molecule type" value="Genomic_DNA"/>
</dbReference>
<feature type="chain" id="PRO_5002697206" description="Lipoprotein" evidence="2">
    <location>
        <begin position="26"/>
        <end position="294"/>
    </location>
</feature>
<dbReference type="Proteomes" id="UP000005801">
    <property type="component" value="Unassembled WGS sequence"/>
</dbReference>
<feature type="signal peptide" evidence="2">
    <location>
        <begin position="1"/>
        <end position="25"/>
    </location>
</feature>
<dbReference type="AlphaFoldDB" id="A6G904"/>
<feature type="region of interest" description="Disordered" evidence="1">
    <location>
        <begin position="30"/>
        <end position="95"/>
    </location>
</feature>
<keyword evidence="4" id="KW-1185">Reference proteome</keyword>
<comment type="caution">
    <text evidence="3">The sequence shown here is derived from an EMBL/GenBank/DDBJ whole genome shotgun (WGS) entry which is preliminary data.</text>
</comment>
<gene>
    <name evidence="3" type="ORF">PPSIR1_14095</name>
</gene>
<keyword evidence="2" id="KW-0732">Signal</keyword>
<dbReference type="RefSeq" id="WP_006973199.1">
    <property type="nucleotide sequence ID" value="NZ_ABCS01000042.1"/>
</dbReference>
<evidence type="ECO:0008006" key="5">
    <source>
        <dbReference type="Google" id="ProtNLM"/>
    </source>
</evidence>
<evidence type="ECO:0000313" key="3">
    <source>
        <dbReference type="EMBL" id="EDM77690.1"/>
    </source>
</evidence>
<feature type="compositionally biased region" description="Acidic residues" evidence="1">
    <location>
        <begin position="65"/>
        <end position="91"/>
    </location>
</feature>
<evidence type="ECO:0000313" key="4">
    <source>
        <dbReference type="Proteomes" id="UP000005801"/>
    </source>
</evidence>
<name>A6G904_9BACT</name>
<dbReference type="OrthoDB" id="9844431at2"/>